<proteinExistence type="predicted"/>
<protein>
    <submittedName>
        <fullName evidence="2">Uncharacterized protein</fullName>
    </submittedName>
</protein>
<name>A0AB74U1X2_9LACT</name>
<dbReference type="KEGG" id="dst:VUQ06_04025"/>
<reference evidence="2" key="1">
    <citation type="submission" date="2023-12" db="EMBL/GenBank/DDBJ databases">
        <title>Dolosigranulum savutii sp. nov. isolated from human upper respiratory samples collected in Botswana.</title>
        <authorList>
            <person name="Kelly M.S."/>
        </authorList>
    </citation>
    <scope>NUCLEOTIDE SEQUENCE</scope>
    <source>
        <strain evidence="2">MSK294</strain>
        <strain evidence="1">MSK433</strain>
    </source>
</reference>
<dbReference type="EMBL" id="CP142435">
    <property type="protein sequence ID" value="XBC50398.1"/>
    <property type="molecule type" value="Genomic_DNA"/>
</dbReference>
<dbReference type="RefSeq" id="WP_181452004.1">
    <property type="nucleotide sequence ID" value="NZ_CP142433.1"/>
</dbReference>
<evidence type="ECO:0000313" key="2">
    <source>
        <dbReference type="EMBL" id="XBC50398.1"/>
    </source>
</evidence>
<gene>
    <name evidence="2" type="ORF">VUQ06_04025</name>
    <name evidence="1" type="ORF">VUQ08_05110</name>
</gene>
<dbReference type="AlphaFoldDB" id="A0AB74U1X2"/>
<sequence>MKKFGKVLCITVALSSIGIGSTPLTVSANQEEVQEIQQDFSQYLEVVETEQGTEYHFTDEAYTEVSRQLGNDIPSYNHSNVLRSGDVKVNGVNKIVREDGLFKIYLSANTLNNIQSGGTAALFSLLGSAIGGSVGSAIGAGLSEIIDAPHYSHGRVYVYDGVFYQYYYLQ</sequence>
<organism evidence="2">
    <name type="scientific">Dolosigranulum savutiense</name>
    <dbReference type="NCBI Taxonomy" id="3110288"/>
    <lineage>
        <taxon>Bacteria</taxon>
        <taxon>Bacillati</taxon>
        <taxon>Bacillota</taxon>
        <taxon>Bacilli</taxon>
        <taxon>Lactobacillales</taxon>
        <taxon>Carnobacteriaceae</taxon>
        <taxon>Dolosigranulum</taxon>
    </lineage>
</organism>
<evidence type="ECO:0000313" key="1">
    <source>
        <dbReference type="EMBL" id="XBC45277.1"/>
    </source>
</evidence>
<dbReference type="EMBL" id="CP142433">
    <property type="protein sequence ID" value="XBC45277.1"/>
    <property type="molecule type" value="Genomic_DNA"/>
</dbReference>
<accession>A0AB74U1X2</accession>